<gene>
    <name evidence="7" type="ORF">MNBD_NITROSPINAE02-65</name>
</gene>
<dbReference type="AlphaFoldDB" id="A0A3B1BP81"/>
<name>A0A3B1BP81_9ZZZZ</name>
<keyword evidence="3 6" id="KW-0812">Transmembrane</keyword>
<accession>A0A3B1BP81</accession>
<evidence type="ECO:0000256" key="3">
    <source>
        <dbReference type="ARBA" id="ARBA00022692"/>
    </source>
</evidence>
<proteinExistence type="inferred from homology"/>
<feature type="transmembrane region" description="Helical" evidence="6">
    <location>
        <begin position="189"/>
        <end position="206"/>
    </location>
</feature>
<evidence type="ECO:0000256" key="6">
    <source>
        <dbReference type="SAM" id="Phobius"/>
    </source>
</evidence>
<evidence type="ECO:0008006" key="8">
    <source>
        <dbReference type="Google" id="ProtNLM"/>
    </source>
</evidence>
<dbReference type="PANTHER" id="PTHR13353:SF5">
    <property type="entry name" value="TRANSMEMBRANE PROTEIN 19"/>
    <property type="match status" value="1"/>
</dbReference>
<sequence>MDGLIATASVAMAFLAPVTRIELLVGAGLLVGVISIAALGPSRGLAVIAPLFLYKAAPWLVPAAYAVIGVMFFSDEKERQPLPLFAWSAGAVMAGLSYSALMASDGAPFGLYWAVIVSLVTGLAMASLAGAPAPGLASPAVRSHTIILLLYGLSQLRWNAFIYGENFLVGVLVCAMLGVAAYKEKKIDKAGGVAGVILGAIIYLSLGIEGFVIMLFFIMFAVMVTTISAYHHGEPEGYGTRGAGNTFANLGPAAFFALFSLMACDPFVFNIGFCASLGAALSDTVSSELGRGAQEKPVDILSWERVETGSNGAISMRGTALGVLAALFMGMGGAAMELVTIPGALAVIAGAVAGNLADCWLGSASGNDGLPPTD</sequence>
<comment type="similarity">
    <text evidence="2">Belongs to the TMEM19 family.</text>
</comment>
<organism evidence="7">
    <name type="scientific">hydrothermal vent metagenome</name>
    <dbReference type="NCBI Taxonomy" id="652676"/>
    <lineage>
        <taxon>unclassified sequences</taxon>
        <taxon>metagenomes</taxon>
        <taxon>ecological metagenomes</taxon>
    </lineage>
</organism>
<evidence type="ECO:0000256" key="1">
    <source>
        <dbReference type="ARBA" id="ARBA00004141"/>
    </source>
</evidence>
<evidence type="ECO:0000256" key="4">
    <source>
        <dbReference type="ARBA" id="ARBA00022989"/>
    </source>
</evidence>
<dbReference type="InterPro" id="IPR002794">
    <property type="entry name" value="DUF92_TMEM19"/>
</dbReference>
<keyword evidence="5 6" id="KW-0472">Membrane</keyword>
<feature type="transmembrane region" description="Helical" evidence="6">
    <location>
        <begin position="242"/>
        <end position="261"/>
    </location>
</feature>
<evidence type="ECO:0000313" key="7">
    <source>
        <dbReference type="EMBL" id="VAX19739.1"/>
    </source>
</evidence>
<protein>
    <recommendedName>
        <fullName evidence="8">DUF92 domain-containing protein</fullName>
    </recommendedName>
</protein>
<dbReference type="Pfam" id="PF01940">
    <property type="entry name" value="DUF92"/>
    <property type="match status" value="1"/>
</dbReference>
<keyword evidence="4 6" id="KW-1133">Transmembrane helix</keyword>
<feature type="transmembrane region" description="Helical" evidence="6">
    <location>
        <begin position="160"/>
        <end position="182"/>
    </location>
</feature>
<dbReference type="PANTHER" id="PTHR13353">
    <property type="entry name" value="TRANSMEMBRANE PROTEIN 19"/>
    <property type="match status" value="1"/>
</dbReference>
<feature type="transmembrane region" description="Helical" evidence="6">
    <location>
        <begin position="52"/>
        <end position="72"/>
    </location>
</feature>
<feature type="transmembrane region" description="Helical" evidence="6">
    <location>
        <begin position="21"/>
        <end position="40"/>
    </location>
</feature>
<evidence type="ECO:0000256" key="2">
    <source>
        <dbReference type="ARBA" id="ARBA00009012"/>
    </source>
</evidence>
<dbReference type="EMBL" id="UOGE01000047">
    <property type="protein sequence ID" value="VAX19739.1"/>
    <property type="molecule type" value="Genomic_DNA"/>
</dbReference>
<evidence type="ECO:0000256" key="5">
    <source>
        <dbReference type="ARBA" id="ARBA00023136"/>
    </source>
</evidence>
<feature type="non-terminal residue" evidence="7">
    <location>
        <position position="374"/>
    </location>
</feature>
<feature type="transmembrane region" description="Helical" evidence="6">
    <location>
        <begin position="84"/>
        <end position="103"/>
    </location>
</feature>
<reference evidence="7" key="1">
    <citation type="submission" date="2018-06" db="EMBL/GenBank/DDBJ databases">
        <authorList>
            <person name="Zhirakovskaya E."/>
        </authorList>
    </citation>
    <scope>NUCLEOTIDE SEQUENCE</scope>
</reference>
<feature type="transmembrane region" description="Helical" evidence="6">
    <location>
        <begin position="109"/>
        <end position="129"/>
    </location>
</feature>
<feature type="transmembrane region" description="Helical" evidence="6">
    <location>
        <begin position="212"/>
        <end position="230"/>
    </location>
</feature>
<dbReference type="GO" id="GO:0016020">
    <property type="term" value="C:membrane"/>
    <property type="evidence" value="ECO:0007669"/>
    <property type="project" value="UniProtKB-SubCell"/>
</dbReference>
<comment type="subcellular location">
    <subcellularLocation>
        <location evidence="1">Membrane</location>
        <topology evidence="1">Multi-pass membrane protein</topology>
    </subcellularLocation>
</comment>